<comment type="subcellular location">
    <subcellularLocation>
        <location evidence="1">Endomembrane system</location>
        <topology evidence="1">Multi-pass membrane protein</topology>
    </subcellularLocation>
</comment>
<dbReference type="InterPro" id="IPR007318">
    <property type="entry name" value="Phopholipid_MeTrfase"/>
</dbReference>
<dbReference type="PANTHER" id="PTHR43847:SF1">
    <property type="entry name" value="BLL3993 PROTEIN"/>
    <property type="match status" value="1"/>
</dbReference>
<dbReference type="PATRIC" id="fig|305.118.peg.1691"/>
<feature type="transmembrane region" description="Helical" evidence="5">
    <location>
        <begin position="40"/>
        <end position="59"/>
    </location>
</feature>
<dbReference type="GO" id="GO:0012505">
    <property type="term" value="C:endomembrane system"/>
    <property type="evidence" value="ECO:0007669"/>
    <property type="project" value="UniProtKB-SubCell"/>
</dbReference>
<protein>
    <submittedName>
        <fullName evidence="6">Putative isoprenylcysteine carboxyl methyltransferase transmembrane protein</fullName>
    </submittedName>
</protein>
<keyword evidence="2 5" id="KW-0812">Transmembrane</keyword>
<feature type="transmembrane region" description="Helical" evidence="5">
    <location>
        <begin position="102"/>
        <end position="120"/>
    </location>
</feature>
<proteinExistence type="predicted"/>
<keyword evidence="6" id="KW-0808">Transferase</keyword>
<keyword evidence="4 5" id="KW-0472">Membrane</keyword>
<dbReference type="EMBL" id="LN899827">
    <property type="protein sequence ID" value="CUV44418.1"/>
    <property type="molecule type" value="Genomic_DNA"/>
</dbReference>
<evidence type="ECO:0000313" key="7">
    <source>
        <dbReference type="EMBL" id="CUV29022.1"/>
    </source>
</evidence>
<evidence type="ECO:0000256" key="3">
    <source>
        <dbReference type="ARBA" id="ARBA00022989"/>
    </source>
</evidence>
<dbReference type="EMBL" id="LN899826">
    <property type="protein sequence ID" value="CUV39771.1"/>
    <property type="molecule type" value="Genomic_DNA"/>
</dbReference>
<keyword evidence="6" id="KW-0489">Methyltransferase</keyword>
<evidence type="ECO:0000313" key="9">
    <source>
        <dbReference type="EMBL" id="CUV39771.1"/>
    </source>
</evidence>
<dbReference type="GO" id="GO:0008168">
    <property type="term" value="F:methyltransferase activity"/>
    <property type="evidence" value="ECO:0007669"/>
    <property type="project" value="UniProtKB-KW"/>
</dbReference>
<name>A0A0K1ZJW5_RALSL</name>
<evidence type="ECO:0000256" key="1">
    <source>
        <dbReference type="ARBA" id="ARBA00004127"/>
    </source>
</evidence>
<keyword evidence="3 5" id="KW-1133">Transmembrane helix</keyword>
<dbReference type="EMBL" id="LN899825">
    <property type="protein sequence ID" value="CUV32258.1"/>
    <property type="molecule type" value="Genomic_DNA"/>
</dbReference>
<dbReference type="InterPro" id="IPR052527">
    <property type="entry name" value="Metal_cation-efflux_comp"/>
</dbReference>
<reference evidence="6" key="1">
    <citation type="submission" date="2015-10" db="EMBL/GenBank/DDBJ databases">
        <authorList>
            <person name="Gilbert D.G."/>
        </authorList>
    </citation>
    <scope>NUCLEOTIDE SEQUENCE</scope>
    <source>
        <strain evidence="6">Phyl III-seqv23</strain>
    </source>
</reference>
<dbReference type="PANTHER" id="PTHR43847">
    <property type="entry name" value="BLL3993 PROTEIN"/>
    <property type="match status" value="1"/>
</dbReference>
<feature type="transmembrane region" description="Helical" evidence="5">
    <location>
        <begin position="71"/>
        <end position="90"/>
    </location>
</feature>
<feature type="transmembrane region" description="Helical" evidence="5">
    <location>
        <begin position="162"/>
        <end position="182"/>
    </location>
</feature>
<dbReference type="Gene3D" id="1.20.120.1630">
    <property type="match status" value="1"/>
</dbReference>
<evidence type="ECO:0000313" key="10">
    <source>
        <dbReference type="EMBL" id="CUV44418.1"/>
    </source>
</evidence>
<evidence type="ECO:0000313" key="11">
    <source>
        <dbReference type="EMBL" id="CUV63157.1"/>
    </source>
</evidence>
<evidence type="ECO:0000313" key="6">
    <source>
        <dbReference type="EMBL" id="CUV23110.1"/>
    </source>
</evidence>
<dbReference type="EMBL" id="LN899824">
    <property type="protein sequence ID" value="CUV29022.1"/>
    <property type="molecule type" value="Genomic_DNA"/>
</dbReference>
<dbReference type="EMBL" id="LN899823">
    <property type="protein sequence ID" value="CUV23110.1"/>
    <property type="molecule type" value="Genomic_DNA"/>
</dbReference>
<dbReference type="Pfam" id="PF04191">
    <property type="entry name" value="PEMT"/>
    <property type="match status" value="1"/>
</dbReference>
<dbReference type="GO" id="GO:0032259">
    <property type="term" value="P:methylation"/>
    <property type="evidence" value="ECO:0007669"/>
    <property type="project" value="UniProtKB-KW"/>
</dbReference>
<accession>A0A0K1ZJW5</accession>
<organism evidence="6">
    <name type="scientific">Ralstonia solanacearum</name>
    <name type="common">Pseudomonas solanacearum</name>
    <dbReference type="NCBI Taxonomy" id="305"/>
    <lineage>
        <taxon>Bacteria</taxon>
        <taxon>Pseudomonadati</taxon>
        <taxon>Pseudomonadota</taxon>
        <taxon>Betaproteobacteria</taxon>
        <taxon>Burkholderiales</taxon>
        <taxon>Burkholderiaceae</taxon>
        <taxon>Ralstonia</taxon>
        <taxon>Ralstonia solanacearum species complex</taxon>
    </lineage>
</organism>
<sequence>MAPSPKLAAITVVSVLAFLGLAVLGWGGLAAFLAHPARVALVAVTAVLTAAALCSEGNLSAGEREDRANRWVLPVFGVIGVLSAWLPAYTDRHDLWSLDGDTARWLGIVLYAAGGALRLWPVFVLGKRFSGLVAIQPGHQLVTDGVYGVVRNPSYLGLLANTLGWVLAFRSLAGVVLTLLLIPPLVARIRAEEALLRTQFGEAYDAYCARTWRLIPGVY</sequence>
<evidence type="ECO:0000256" key="2">
    <source>
        <dbReference type="ARBA" id="ARBA00022692"/>
    </source>
</evidence>
<gene>
    <name evidence="11" type="ORF">RD1301_v1_3170010</name>
    <name evidence="6" type="ORF">RUN1744_v1_350017</name>
    <name evidence="7" type="ORF">RUN1985_v1_290172</name>
    <name evidence="8" type="ORF">TD1301_v1_10010</name>
    <name evidence="9" type="ORF">TF3108_v1_330017</name>
    <name evidence="10" type="ORF">TO10_v1_150157</name>
</gene>
<dbReference type="EMBL" id="LN899822">
    <property type="protein sequence ID" value="CUV63157.1"/>
    <property type="molecule type" value="Genomic_DNA"/>
</dbReference>
<dbReference type="AlphaFoldDB" id="A0A0K1ZJW5"/>
<evidence type="ECO:0000256" key="5">
    <source>
        <dbReference type="SAM" id="Phobius"/>
    </source>
</evidence>
<evidence type="ECO:0000313" key="8">
    <source>
        <dbReference type="EMBL" id="CUV32258.1"/>
    </source>
</evidence>
<evidence type="ECO:0000256" key="4">
    <source>
        <dbReference type="ARBA" id="ARBA00023136"/>
    </source>
</evidence>